<accession>A0A917TF27</accession>
<dbReference type="AlphaFoldDB" id="A0A917TF27"/>
<dbReference type="Pfam" id="PF14071">
    <property type="entry name" value="YlbD_coat"/>
    <property type="match status" value="1"/>
</dbReference>
<reference evidence="2" key="2">
    <citation type="submission" date="2020-09" db="EMBL/GenBank/DDBJ databases">
        <authorList>
            <person name="Sun Q."/>
            <person name="Zhou Y."/>
        </authorList>
    </citation>
    <scope>NUCLEOTIDE SEQUENCE</scope>
    <source>
        <strain evidence="2">CGMCC 1.6333</strain>
    </source>
</reference>
<reference evidence="2" key="1">
    <citation type="journal article" date="2014" name="Int. J. Syst. Evol. Microbiol.">
        <title>Complete genome sequence of Corynebacterium casei LMG S-19264T (=DSM 44701T), isolated from a smear-ripened cheese.</title>
        <authorList>
            <consortium name="US DOE Joint Genome Institute (JGI-PGF)"/>
            <person name="Walter F."/>
            <person name="Albersmeier A."/>
            <person name="Kalinowski J."/>
            <person name="Ruckert C."/>
        </authorList>
    </citation>
    <scope>NUCLEOTIDE SEQUENCE</scope>
    <source>
        <strain evidence="2">CGMCC 1.6333</strain>
    </source>
</reference>
<proteinExistence type="predicted"/>
<evidence type="ECO:0000256" key="1">
    <source>
        <dbReference type="SAM" id="MobiDB-lite"/>
    </source>
</evidence>
<organism evidence="2 3">
    <name type="scientific">Paraliobacillus quinghaiensis</name>
    <dbReference type="NCBI Taxonomy" id="470815"/>
    <lineage>
        <taxon>Bacteria</taxon>
        <taxon>Bacillati</taxon>
        <taxon>Bacillota</taxon>
        <taxon>Bacilli</taxon>
        <taxon>Bacillales</taxon>
        <taxon>Bacillaceae</taxon>
        <taxon>Paraliobacillus</taxon>
    </lineage>
</organism>
<gene>
    <name evidence="2" type="ORF">GCM10011351_02850</name>
</gene>
<feature type="region of interest" description="Disordered" evidence="1">
    <location>
        <begin position="119"/>
        <end position="140"/>
    </location>
</feature>
<keyword evidence="3" id="KW-1185">Reference proteome</keyword>
<dbReference type="InterPro" id="IPR025953">
    <property type="entry name" value="YlbD_coat"/>
</dbReference>
<protein>
    <recommendedName>
        <fullName evidence="4">Cytosolic protein</fullName>
    </recommendedName>
</protein>
<dbReference type="RefSeq" id="WP_117152978.1">
    <property type="nucleotide sequence ID" value="NZ_BMLG01000001.1"/>
</dbReference>
<evidence type="ECO:0000313" key="2">
    <source>
        <dbReference type="EMBL" id="GGM20430.1"/>
    </source>
</evidence>
<evidence type="ECO:0000313" key="3">
    <source>
        <dbReference type="Proteomes" id="UP000618460"/>
    </source>
</evidence>
<dbReference type="EMBL" id="BMLG01000001">
    <property type="protein sequence ID" value="GGM20430.1"/>
    <property type="molecule type" value="Genomic_DNA"/>
</dbReference>
<dbReference type="OrthoDB" id="1655540at2"/>
<sequence>MSNPELHPNVEKFKAFVQDHPGLVKEVRNGNHKWQHYYEEWVLLGEDDPSWEKYRQISDDQTSNKTSTGENKKNKDWMKQVAGMMEKVDLNKMEGHIEQLNGAITNIQSLVAQYQDVKKQIPSKSTNPPPMRRPFYFNQD</sequence>
<comment type="caution">
    <text evidence="2">The sequence shown here is derived from an EMBL/GenBank/DDBJ whole genome shotgun (WGS) entry which is preliminary data.</text>
</comment>
<name>A0A917TF27_9BACI</name>
<evidence type="ECO:0008006" key="4">
    <source>
        <dbReference type="Google" id="ProtNLM"/>
    </source>
</evidence>
<dbReference type="Proteomes" id="UP000618460">
    <property type="component" value="Unassembled WGS sequence"/>
</dbReference>